<evidence type="ECO:0000313" key="5">
    <source>
        <dbReference type="EMBL" id="EFA79770.1"/>
    </source>
</evidence>
<name>D3BF56_HETP5</name>
<dbReference type="PANTHER" id="PTHR13681">
    <property type="entry name" value="SURVIVAL OF MOTOR NEURON-RELATED-SPLICING FACTOR 30-RELATED"/>
    <property type="match status" value="1"/>
</dbReference>
<feature type="region of interest" description="Disordered" evidence="3">
    <location>
        <begin position="105"/>
        <end position="136"/>
    </location>
</feature>
<feature type="region of interest" description="Disordered" evidence="3">
    <location>
        <begin position="66"/>
        <end position="92"/>
    </location>
</feature>
<dbReference type="SMART" id="SM00333">
    <property type="entry name" value="TUDOR"/>
    <property type="match status" value="1"/>
</dbReference>
<dbReference type="InParanoid" id="D3BF56"/>
<dbReference type="Proteomes" id="UP000001396">
    <property type="component" value="Unassembled WGS sequence"/>
</dbReference>
<evidence type="ECO:0000256" key="1">
    <source>
        <dbReference type="ARBA" id="ARBA00004123"/>
    </source>
</evidence>
<dbReference type="EMBL" id="ADBJ01000031">
    <property type="protein sequence ID" value="EFA79770.1"/>
    <property type="molecule type" value="Genomic_DNA"/>
</dbReference>
<evidence type="ECO:0000256" key="3">
    <source>
        <dbReference type="SAM" id="MobiDB-lite"/>
    </source>
</evidence>
<keyword evidence="2" id="KW-0539">Nucleus</keyword>
<proteinExistence type="predicted"/>
<dbReference type="Pfam" id="PF00567">
    <property type="entry name" value="TUDOR"/>
    <property type="match status" value="1"/>
</dbReference>
<organism evidence="5 6">
    <name type="scientific">Heterostelium pallidum (strain ATCC 26659 / Pp 5 / PN500)</name>
    <name type="common">Cellular slime mold</name>
    <name type="synonym">Polysphondylium pallidum</name>
    <dbReference type="NCBI Taxonomy" id="670386"/>
    <lineage>
        <taxon>Eukaryota</taxon>
        <taxon>Amoebozoa</taxon>
        <taxon>Evosea</taxon>
        <taxon>Eumycetozoa</taxon>
        <taxon>Dictyostelia</taxon>
        <taxon>Acytosteliales</taxon>
        <taxon>Acytosteliaceae</taxon>
        <taxon>Heterostelium</taxon>
    </lineage>
</organism>
<evidence type="ECO:0000313" key="6">
    <source>
        <dbReference type="Proteomes" id="UP000001396"/>
    </source>
</evidence>
<dbReference type="AlphaFoldDB" id="D3BF56"/>
<comment type="subcellular location">
    <subcellularLocation>
        <location evidence="1">Nucleus</location>
    </subcellularLocation>
</comment>
<dbReference type="GO" id="GO:0005634">
    <property type="term" value="C:nucleus"/>
    <property type="evidence" value="ECO:0007669"/>
    <property type="project" value="UniProtKB-SubCell"/>
</dbReference>
<reference evidence="5 6" key="1">
    <citation type="journal article" date="2011" name="Genome Res.">
        <title>Phylogeny-wide analysis of social amoeba genomes highlights ancient origins for complex intercellular communication.</title>
        <authorList>
            <person name="Heidel A.J."/>
            <person name="Lawal H.M."/>
            <person name="Felder M."/>
            <person name="Schilde C."/>
            <person name="Helps N.R."/>
            <person name="Tunggal B."/>
            <person name="Rivero F."/>
            <person name="John U."/>
            <person name="Schleicher M."/>
            <person name="Eichinger L."/>
            <person name="Platzer M."/>
            <person name="Noegel A.A."/>
            <person name="Schaap P."/>
            <person name="Gloeckner G."/>
        </authorList>
    </citation>
    <scope>NUCLEOTIDE SEQUENCE [LARGE SCALE GENOMIC DNA]</scope>
    <source>
        <strain evidence="6">ATCC 26659 / Pp 5 / PN500</strain>
    </source>
</reference>
<sequence length="323" mass="36072">MSIEELKQKIESDKNELQEIETLLEEDPSNEELQLLKDELIDLIKKSNDLLLTRSREVTNNISTITTSTTSNNTNDNNYNNSNNNNSNDYLSSTSLVQPHKITNDSTTIVNNSNNNNNNNVGNNTANNNSSSSSSMVLSVGTQCEGKYTVDGIWYAAVIDAINKDGTYTVTYTEYGNTESLSVESIRPPTRQKLVQSIQDQSSRYTTASDSIQSIPKYLKILPEDSEEVKKQKQKKIRSVKAQNRLFKADEENRKKKQAWQDFQSGPKRSIPGTFTDKKKGSMFSTPDNLNGKVGVVGSGRGMTESTSFSMDKKKCTLPPTYK</sequence>
<evidence type="ECO:0000259" key="4">
    <source>
        <dbReference type="PROSITE" id="PS50304"/>
    </source>
</evidence>
<dbReference type="GeneID" id="31362071"/>
<dbReference type="Gene3D" id="2.30.30.140">
    <property type="match status" value="1"/>
</dbReference>
<protein>
    <submittedName>
        <fullName evidence="5">Putative splicing factor</fullName>
    </submittedName>
</protein>
<accession>D3BF56</accession>
<dbReference type="RefSeq" id="XP_020431891.1">
    <property type="nucleotide sequence ID" value="XM_020577443.1"/>
</dbReference>
<keyword evidence="6" id="KW-1185">Reference proteome</keyword>
<evidence type="ECO:0000256" key="2">
    <source>
        <dbReference type="ARBA" id="ARBA00023242"/>
    </source>
</evidence>
<comment type="caution">
    <text evidence="5">The sequence shown here is derived from an EMBL/GenBank/DDBJ whole genome shotgun (WGS) entry which is preliminary data.</text>
</comment>
<feature type="region of interest" description="Disordered" evidence="3">
    <location>
        <begin position="250"/>
        <end position="323"/>
    </location>
</feature>
<feature type="domain" description="Tudor" evidence="4">
    <location>
        <begin position="137"/>
        <end position="196"/>
    </location>
</feature>
<dbReference type="PROSITE" id="PS50304">
    <property type="entry name" value="TUDOR"/>
    <property type="match status" value="1"/>
</dbReference>
<dbReference type="OMA" id="IGRTCSF"/>
<dbReference type="PANTHER" id="PTHR13681:SF26">
    <property type="entry name" value="SURVIVAL OF MOTOR NEURON-RELATED-SPLICING FACTOR 30"/>
    <property type="match status" value="1"/>
</dbReference>
<dbReference type="FunCoup" id="D3BF56">
    <property type="interactions" value="381"/>
</dbReference>
<dbReference type="InterPro" id="IPR002999">
    <property type="entry name" value="Tudor"/>
</dbReference>
<gene>
    <name evidence="5" type="ORF">PPL_06589</name>
</gene>
<dbReference type="CDD" id="cd04508">
    <property type="entry name" value="Tudor_SF"/>
    <property type="match status" value="1"/>
</dbReference>
<dbReference type="STRING" id="670386.D3BF56"/>
<dbReference type="SUPFAM" id="SSF63748">
    <property type="entry name" value="Tudor/PWWP/MBT"/>
    <property type="match status" value="1"/>
</dbReference>